<feature type="compositionally biased region" description="Acidic residues" evidence="1">
    <location>
        <begin position="128"/>
        <end position="146"/>
    </location>
</feature>
<dbReference type="AlphaFoldDB" id="A0A8J5IUP3"/>
<protein>
    <submittedName>
        <fullName evidence="2">Uncharacterized protein</fullName>
    </submittedName>
</protein>
<reference evidence="2" key="1">
    <citation type="submission" date="2021-01" db="EMBL/GenBank/DDBJ databases">
        <title>Phytophthora aleatoria, a newly-described species from Pinus radiata is distinct from Phytophthora cactorum isolates based on comparative genomics.</title>
        <authorList>
            <person name="Mcdougal R."/>
            <person name="Panda P."/>
            <person name="Williams N."/>
            <person name="Studholme D.J."/>
        </authorList>
    </citation>
    <scope>NUCLEOTIDE SEQUENCE</scope>
    <source>
        <strain evidence="2">NZFS 4037</strain>
    </source>
</reference>
<proteinExistence type="predicted"/>
<evidence type="ECO:0000313" key="3">
    <source>
        <dbReference type="Proteomes" id="UP000709295"/>
    </source>
</evidence>
<gene>
    <name evidence="2" type="ORF">JG688_00016140</name>
</gene>
<name>A0A8J5IUP3_9STRA</name>
<evidence type="ECO:0000256" key="1">
    <source>
        <dbReference type="SAM" id="MobiDB-lite"/>
    </source>
</evidence>
<organism evidence="2 3">
    <name type="scientific">Phytophthora aleatoria</name>
    <dbReference type="NCBI Taxonomy" id="2496075"/>
    <lineage>
        <taxon>Eukaryota</taxon>
        <taxon>Sar</taxon>
        <taxon>Stramenopiles</taxon>
        <taxon>Oomycota</taxon>
        <taxon>Peronosporomycetes</taxon>
        <taxon>Peronosporales</taxon>
        <taxon>Peronosporaceae</taxon>
        <taxon>Phytophthora</taxon>
    </lineage>
</organism>
<dbReference type="EMBL" id="JAENGY010001918">
    <property type="protein sequence ID" value="KAG6946262.1"/>
    <property type="molecule type" value="Genomic_DNA"/>
</dbReference>
<sequence>MTFGVEKKEMFFFCGDHAHSGAKFETQNIRLQCFVCVKGIRCKTDATEVVTTTTTYRCDKCLAASFTRRENTIISASVLRMKNTHDPTASSRTRLRTHVSSTLHIIIQSKEQSISKDAKKRGSAAGVEDGEMIEKESEDESEEESE</sequence>
<dbReference type="Proteomes" id="UP000709295">
    <property type="component" value="Unassembled WGS sequence"/>
</dbReference>
<accession>A0A8J5IUP3</accession>
<feature type="region of interest" description="Disordered" evidence="1">
    <location>
        <begin position="112"/>
        <end position="146"/>
    </location>
</feature>
<comment type="caution">
    <text evidence="2">The sequence shown here is derived from an EMBL/GenBank/DDBJ whole genome shotgun (WGS) entry which is preliminary data.</text>
</comment>
<keyword evidence="3" id="KW-1185">Reference proteome</keyword>
<evidence type="ECO:0000313" key="2">
    <source>
        <dbReference type="EMBL" id="KAG6946262.1"/>
    </source>
</evidence>